<gene>
    <name evidence="2" type="ORF">ENO26_08395</name>
</gene>
<dbReference type="AlphaFoldDB" id="A0A7J2U4A3"/>
<organism evidence="2">
    <name type="scientific">Ignisphaera aggregans</name>
    <dbReference type="NCBI Taxonomy" id="334771"/>
    <lineage>
        <taxon>Archaea</taxon>
        <taxon>Thermoproteota</taxon>
        <taxon>Thermoprotei</taxon>
        <taxon>Desulfurococcales</taxon>
        <taxon>Desulfurococcaceae</taxon>
        <taxon>Ignisphaera</taxon>
    </lineage>
</organism>
<reference evidence="2" key="1">
    <citation type="journal article" date="2020" name="mSystems">
        <title>Genome- and Community-Level Interaction Insights into Carbon Utilization and Element Cycling Functions of Hydrothermarchaeota in Hydrothermal Sediment.</title>
        <authorList>
            <person name="Zhou Z."/>
            <person name="Liu Y."/>
            <person name="Xu W."/>
            <person name="Pan J."/>
            <person name="Luo Z.H."/>
            <person name="Li M."/>
        </authorList>
    </citation>
    <scope>NUCLEOTIDE SEQUENCE [LARGE SCALE GENOMIC DNA]</scope>
    <source>
        <strain evidence="2">SpSt-125</strain>
    </source>
</reference>
<protein>
    <submittedName>
        <fullName evidence="2">Uncharacterized protein</fullName>
    </submittedName>
</protein>
<name>A0A7J2U4A3_9CREN</name>
<sequence>MKSFSTIYVIVLLVSGLAFLFTALYALYADRYIQALASLAIGLILVSSSISLFRELKEQKP</sequence>
<proteinExistence type="predicted"/>
<comment type="caution">
    <text evidence="2">The sequence shown here is derived from an EMBL/GenBank/DDBJ whole genome shotgun (WGS) entry which is preliminary data.</text>
</comment>
<keyword evidence="1" id="KW-0812">Transmembrane</keyword>
<feature type="transmembrane region" description="Helical" evidence="1">
    <location>
        <begin position="32"/>
        <end position="53"/>
    </location>
</feature>
<dbReference type="EMBL" id="DSEU01000059">
    <property type="protein sequence ID" value="HEM67561.1"/>
    <property type="molecule type" value="Genomic_DNA"/>
</dbReference>
<keyword evidence="1" id="KW-1133">Transmembrane helix</keyword>
<evidence type="ECO:0000313" key="2">
    <source>
        <dbReference type="EMBL" id="HEM67561.1"/>
    </source>
</evidence>
<feature type="transmembrane region" description="Helical" evidence="1">
    <location>
        <begin position="7"/>
        <end position="26"/>
    </location>
</feature>
<evidence type="ECO:0000256" key="1">
    <source>
        <dbReference type="SAM" id="Phobius"/>
    </source>
</evidence>
<keyword evidence="1" id="KW-0472">Membrane</keyword>
<accession>A0A7J2U4A3</accession>